<protein>
    <submittedName>
        <fullName evidence="2">Uncharacterized protein</fullName>
    </submittedName>
</protein>
<feature type="compositionally biased region" description="Polar residues" evidence="1">
    <location>
        <begin position="1"/>
        <end position="11"/>
    </location>
</feature>
<keyword evidence="3" id="KW-1185">Reference proteome</keyword>
<dbReference type="GeneID" id="85394456"/>
<organism evidence="2 3">
    <name type="scientific">Glomerella acutata</name>
    <name type="common">Colletotrichum acutatum</name>
    <dbReference type="NCBI Taxonomy" id="27357"/>
    <lineage>
        <taxon>Eukaryota</taxon>
        <taxon>Fungi</taxon>
        <taxon>Dikarya</taxon>
        <taxon>Ascomycota</taxon>
        <taxon>Pezizomycotina</taxon>
        <taxon>Sordariomycetes</taxon>
        <taxon>Hypocreomycetidae</taxon>
        <taxon>Glomerellales</taxon>
        <taxon>Glomerellaceae</taxon>
        <taxon>Colletotrichum</taxon>
        <taxon>Colletotrichum acutatum species complex</taxon>
    </lineage>
</organism>
<sequence length="418" mass="46067">MSTSYQDSMQTPDRDGLQESTSGCAEPESRNRIVEKRESTWSGKGVEDGIEDDGNDGKMLPWPWAKVLRWVGELSSCISSLDVQIMVKAAGWSAEGYHGSKPQTVWHSGASWPMPLSTSILLVKPLSSHRKPGIEGCNLDVASLDQRELVFADPMKTSRVVAIKESGLRLEEITVGLVGLAFNEVLKPQKGVILQPSDGWNQNRDEGDGGVMSSGVWSPMGLRWDERDFPAPRRLRNSWFRLLGAKPHARDRSVEDGCWNGLLNWTIPRGDERPRKSGPKEKEATGREVSGGDNEGRKGGIEDGEFTHIYPNTAPLIPQDQDPRSWCRQSIASEGGQIVFHRSQRSKTATLDGLEGVFPANHSLESGSSPQNAQRFLDQASRIGFSWEGTMRSNSNILLVYNPPPQGDGSMDLDDSTK</sequence>
<dbReference type="Proteomes" id="UP001244207">
    <property type="component" value="Unassembled WGS sequence"/>
</dbReference>
<evidence type="ECO:0000313" key="2">
    <source>
        <dbReference type="EMBL" id="KAK1723745.1"/>
    </source>
</evidence>
<proteinExistence type="predicted"/>
<accession>A0AAD8UNX8</accession>
<gene>
    <name evidence="2" type="ORF">BDZ83DRAFT_652813</name>
</gene>
<dbReference type="RefSeq" id="XP_060363800.1">
    <property type="nucleotide sequence ID" value="XM_060510557.1"/>
</dbReference>
<dbReference type="AlphaFoldDB" id="A0AAD8UNX8"/>
<feature type="compositionally biased region" description="Basic and acidic residues" evidence="1">
    <location>
        <begin position="269"/>
        <end position="286"/>
    </location>
</feature>
<feature type="region of interest" description="Disordered" evidence="1">
    <location>
        <begin position="268"/>
        <end position="307"/>
    </location>
</feature>
<evidence type="ECO:0000256" key="1">
    <source>
        <dbReference type="SAM" id="MobiDB-lite"/>
    </source>
</evidence>
<reference evidence="2" key="1">
    <citation type="submission" date="2021-12" db="EMBL/GenBank/DDBJ databases">
        <title>Comparative genomics, transcriptomics and evolutionary studies reveal genomic signatures of adaptation to plant cell wall in hemibiotrophic fungi.</title>
        <authorList>
            <consortium name="DOE Joint Genome Institute"/>
            <person name="Baroncelli R."/>
            <person name="Diaz J.F."/>
            <person name="Benocci T."/>
            <person name="Peng M."/>
            <person name="Battaglia E."/>
            <person name="Haridas S."/>
            <person name="Andreopoulos W."/>
            <person name="Labutti K."/>
            <person name="Pangilinan J."/>
            <person name="Floch G.L."/>
            <person name="Makela M.R."/>
            <person name="Henrissat B."/>
            <person name="Grigoriev I.V."/>
            <person name="Crouch J.A."/>
            <person name="De Vries R.P."/>
            <person name="Sukno S.A."/>
            <person name="Thon M.R."/>
        </authorList>
    </citation>
    <scope>NUCLEOTIDE SEQUENCE</scope>
    <source>
        <strain evidence="2">CBS 112980</strain>
    </source>
</reference>
<feature type="compositionally biased region" description="Basic and acidic residues" evidence="1">
    <location>
        <begin position="27"/>
        <end position="39"/>
    </location>
</feature>
<feature type="region of interest" description="Disordered" evidence="1">
    <location>
        <begin position="1"/>
        <end position="54"/>
    </location>
</feature>
<name>A0AAD8UNX8_GLOAC</name>
<evidence type="ECO:0000313" key="3">
    <source>
        <dbReference type="Proteomes" id="UP001244207"/>
    </source>
</evidence>
<dbReference type="EMBL" id="JAHMHS010000061">
    <property type="protein sequence ID" value="KAK1723745.1"/>
    <property type="molecule type" value="Genomic_DNA"/>
</dbReference>
<comment type="caution">
    <text evidence="2">The sequence shown here is derived from an EMBL/GenBank/DDBJ whole genome shotgun (WGS) entry which is preliminary data.</text>
</comment>